<reference evidence="1 2" key="1">
    <citation type="journal article" date="2016" name="Nat. Commun.">
        <title>Thousands of microbial genomes shed light on interconnected biogeochemical processes in an aquifer system.</title>
        <authorList>
            <person name="Anantharaman K."/>
            <person name="Brown C.T."/>
            <person name="Hug L.A."/>
            <person name="Sharon I."/>
            <person name="Castelle C.J."/>
            <person name="Probst A.J."/>
            <person name="Thomas B.C."/>
            <person name="Singh A."/>
            <person name="Wilkins M.J."/>
            <person name="Karaoz U."/>
            <person name="Brodie E.L."/>
            <person name="Williams K.H."/>
            <person name="Hubbard S.S."/>
            <person name="Banfield J.F."/>
        </authorList>
    </citation>
    <scope>NUCLEOTIDE SEQUENCE [LARGE SCALE GENOMIC DNA]</scope>
</reference>
<gene>
    <name evidence="1" type="ORF">A3I23_02725</name>
</gene>
<dbReference type="SUPFAM" id="SSF81301">
    <property type="entry name" value="Nucleotidyltransferase"/>
    <property type="match status" value="1"/>
</dbReference>
<accession>A0A1F6Y4C2</accession>
<dbReference type="Proteomes" id="UP000177693">
    <property type="component" value="Unassembled WGS sequence"/>
</dbReference>
<sequence>MDIKLEEKTKNALIWIVDILNKHQIPFQISGGFAAKMHGSPRPLNDIDIDIPQDQFSKITSEVKKYITYAPGYFKDKKWNLYIMTLNYHGQEIDIGSADVKIYDNASQTWLPFATNFEKSVWKEVAGIKVPVMPKEELIFYKKFLDGEHQKVDIEALS</sequence>
<evidence type="ECO:0000313" key="2">
    <source>
        <dbReference type="Proteomes" id="UP000177693"/>
    </source>
</evidence>
<name>A0A1F6Y4C2_9BACT</name>
<organism evidence="1 2">
    <name type="scientific">Candidatus Nomurabacteria bacterium RIFCSPLOWO2_02_FULL_40_67</name>
    <dbReference type="NCBI Taxonomy" id="1801787"/>
    <lineage>
        <taxon>Bacteria</taxon>
        <taxon>Candidatus Nomuraibacteriota</taxon>
    </lineage>
</organism>
<dbReference type="InterPro" id="IPR043519">
    <property type="entry name" value="NT_sf"/>
</dbReference>
<evidence type="ECO:0000313" key="1">
    <source>
        <dbReference type="EMBL" id="OGJ01175.1"/>
    </source>
</evidence>
<comment type="caution">
    <text evidence="1">The sequence shown here is derived from an EMBL/GenBank/DDBJ whole genome shotgun (WGS) entry which is preliminary data.</text>
</comment>
<protein>
    <submittedName>
        <fullName evidence="1">Uncharacterized protein</fullName>
    </submittedName>
</protein>
<dbReference type="EMBL" id="MFVL01000023">
    <property type="protein sequence ID" value="OGJ01175.1"/>
    <property type="molecule type" value="Genomic_DNA"/>
</dbReference>
<dbReference type="AlphaFoldDB" id="A0A1F6Y4C2"/>
<proteinExistence type="predicted"/>
<dbReference type="Pfam" id="PF10706">
    <property type="entry name" value="Aminoglyc_resit"/>
    <property type="match status" value="1"/>
</dbReference>
<dbReference type="InterPro" id="IPR019646">
    <property type="entry name" value="Aminoglyc_AdlTrfase"/>
</dbReference>
<dbReference type="Gene3D" id="3.30.460.40">
    <property type="match status" value="1"/>
</dbReference>